<gene>
    <name evidence="1" type="ORF">NEISICOT_00567</name>
</gene>
<evidence type="ECO:0000313" key="2">
    <source>
        <dbReference type="Proteomes" id="UP000005365"/>
    </source>
</evidence>
<dbReference type="EMBL" id="ACKO02000002">
    <property type="protein sequence ID" value="EET45857.1"/>
    <property type="molecule type" value="Genomic_DNA"/>
</dbReference>
<keyword evidence="2" id="KW-1185">Reference proteome</keyword>
<comment type="caution">
    <text evidence="1">The sequence shown here is derived from an EMBL/GenBank/DDBJ whole genome shotgun (WGS) entry which is preliminary data.</text>
</comment>
<accession>C6M229</accession>
<reference evidence="1" key="1">
    <citation type="submission" date="2009-07" db="EMBL/GenBank/DDBJ databases">
        <authorList>
            <person name="Weinstock G."/>
            <person name="Sodergren E."/>
            <person name="Clifton S."/>
            <person name="Fulton L."/>
            <person name="Fulton B."/>
            <person name="Courtney L."/>
            <person name="Fronick C."/>
            <person name="Harrison M."/>
            <person name="Strong C."/>
            <person name="Farmer C."/>
            <person name="Delahaunty K."/>
            <person name="Markovic C."/>
            <person name="Hall O."/>
            <person name="Minx P."/>
            <person name="Tomlinson C."/>
            <person name="Mitreva M."/>
            <person name="Nelson J."/>
            <person name="Hou S."/>
            <person name="Wollam A."/>
            <person name="Pepin K.H."/>
            <person name="Johnson M."/>
            <person name="Bhonagiri V."/>
            <person name="Nash W.E."/>
            <person name="Warren W."/>
            <person name="Chinwalla A."/>
            <person name="Mardis E.R."/>
            <person name="Wilson R.K."/>
        </authorList>
    </citation>
    <scope>NUCLEOTIDE SEQUENCE [LARGE SCALE GENOMIC DNA]</scope>
    <source>
        <strain evidence="1">ATCC 29256</strain>
    </source>
</reference>
<proteinExistence type="predicted"/>
<evidence type="ECO:0000313" key="1">
    <source>
        <dbReference type="EMBL" id="EET45857.1"/>
    </source>
</evidence>
<dbReference type="AlphaFoldDB" id="C6M229"/>
<sequence length="43" mass="4835">MEEGKKGGEGWIIRGFRRGLYGKGRLKTLNLSFQTTFVMGISN</sequence>
<protein>
    <submittedName>
        <fullName evidence="1">Uncharacterized protein</fullName>
    </submittedName>
</protein>
<dbReference type="Proteomes" id="UP000005365">
    <property type="component" value="Unassembled WGS sequence"/>
</dbReference>
<name>C6M229_NEISI</name>
<organism evidence="1 2">
    <name type="scientific">Neisseria sicca ATCC 29256</name>
    <dbReference type="NCBI Taxonomy" id="547045"/>
    <lineage>
        <taxon>Bacteria</taxon>
        <taxon>Pseudomonadati</taxon>
        <taxon>Pseudomonadota</taxon>
        <taxon>Betaproteobacteria</taxon>
        <taxon>Neisseriales</taxon>
        <taxon>Neisseriaceae</taxon>
        <taxon>Neisseria</taxon>
    </lineage>
</organism>